<dbReference type="SUPFAM" id="SSF53474">
    <property type="entry name" value="alpha/beta-Hydrolases"/>
    <property type="match status" value="1"/>
</dbReference>
<keyword evidence="4" id="KW-1185">Reference proteome</keyword>
<sequence length="310" mass="34619">MKKIILISILLFTTLLFSQENITTEDIEINTLIKGTLFSPEKVNNKTKLVILIAGSGPTNRNGNSISGGVNNSLKFLAEGLSKNGIAVFSFDKRILSQMVNKTLDEKTLSFEDFINDTNDVVSYFKAQKKYSKIIIAGHSEGSLIGMIASKNNVDGFISIAGAGRPINEVLSEQVAKNSPLLKEATDKNLELLKEGKTFENKNPMLSSLFRESIQPYMISWIKYNPRDEIKKLKIPILIINGTKDIQVPETDAQLLHESNSKSKLVIIENMNHIFKEIKIDEDNLKSYSNPKLPVIPELIECISKFTKSI</sequence>
<dbReference type="Proteomes" id="UP001500367">
    <property type="component" value="Unassembled WGS sequence"/>
</dbReference>
<organism evidence="3 4">
    <name type="scientific">Flavobacterium cheonanense</name>
    <dbReference type="NCBI Taxonomy" id="706183"/>
    <lineage>
        <taxon>Bacteria</taxon>
        <taxon>Pseudomonadati</taxon>
        <taxon>Bacteroidota</taxon>
        <taxon>Flavobacteriia</taxon>
        <taxon>Flavobacteriales</taxon>
        <taxon>Flavobacteriaceae</taxon>
        <taxon>Flavobacterium</taxon>
    </lineage>
</organism>
<feature type="chain" id="PRO_5047240821" evidence="1">
    <location>
        <begin position="19"/>
        <end position="310"/>
    </location>
</feature>
<evidence type="ECO:0000256" key="1">
    <source>
        <dbReference type="SAM" id="SignalP"/>
    </source>
</evidence>
<accession>A0ABP7V9B7</accession>
<dbReference type="Gene3D" id="3.40.50.1820">
    <property type="entry name" value="alpha/beta hydrolase"/>
    <property type="match status" value="1"/>
</dbReference>
<evidence type="ECO:0000313" key="3">
    <source>
        <dbReference type="EMBL" id="GAA4062362.1"/>
    </source>
</evidence>
<dbReference type="InterPro" id="IPR029058">
    <property type="entry name" value="AB_hydrolase_fold"/>
</dbReference>
<feature type="signal peptide" evidence="1">
    <location>
        <begin position="1"/>
        <end position="18"/>
    </location>
</feature>
<evidence type="ECO:0000259" key="2">
    <source>
        <dbReference type="Pfam" id="PF20434"/>
    </source>
</evidence>
<keyword evidence="1" id="KW-0732">Signal</keyword>
<dbReference type="InterPro" id="IPR049492">
    <property type="entry name" value="BD-FAE-like_dom"/>
</dbReference>
<gene>
    <name evidence="3" type="ORF">GCM10022389_03600</name>
</gene>
<dbReference type="GO" id="GO:0016787">
    <property type="term" value="F:hydrolase activity"/>
    <property type="evidence" value="ECO:0007669"/>
    <property type="project" value="UniProtKB-KW"/>
</dbReference>
<feature type="domain" description="BD-FAE-like" evidence="2">
    <location>
        <begin position="37"/>
        <end position="258"/>
    </location>
</feature>
<evidence type="ECO:0000313" key="4">
    <source>
        <dbReference type="Proteomes" id="UP001500367"/>
    </source>
</evidence>
<dbReference type="RefSeq" id="WP_344815112.1">
    <property type="nucleotide sequence ID" value="NZ_BAABCT010000001.1"/>
</dbReference>
<dbReference type="Pfam" id="PF20434">
    <property type="entry name" value="BD-FAE"/>
    <property type="match status" value="1"/>
</dbReference>
<dbReference type="PANTHER" id="PTHR43265">
    <property type="entry name" value="ESTERASE ESTD"/>
    <property type="match status" value="1"/>
</dbReference>
<reference evidence="4" key="1">
    <citation type="journal article" date="2019" name="Int. J. Syst. Evol. Microbiol.">
        <title>The Global Catalogue of Microorganisms (GCM) 10K type strain sequencing project: providing services to taxonomists for standard genome sequencing and annotation.</title>
        <authorList>
            <consortium name="The Broad Institute Genomics Platform"/>
            <consortium name="The Broad Institute Genome Sequencing Center for Infectious Disease"/>
            <person name="Wu L."/>
            <person name="Ma J."/>
        </authorList>
    </citation>
    <scope>NUCLEOTIDE SEQUENCE [LARGE SCALE GENOMIC DNA]</scope>
    <source>
        <strain evidence="4">JCM 17069</strain>
    </source>
</reference>
<proteinExistence type="predicted"/>
<dbReference type="EMBL" id="BAABCT010000001">
    <property type="protein sequence ID" value="GAA4062362.1"/>
    <property type="molecule type" value="Genomic_DNA"/>
</dbReference>
<protein>
    <submittedName>
        <fullName evidence="3">Alpha/beta hydrolase</fullName>
    </submittedName>
</protein>
<keyword evidence="3" id="KW-0378">Hydrolase</keyword>
<name>A0ABP7V9B7_9FLAO</name>
<dbReference type="InterPro" id="IPR053145">
    <property type="entry name" value="AB_hydrolase_Est10"/>
</dbReference>
<dbReference type="PANTHER" id="PTHR43265:SF1">
    <property type="entry name" value="ESTERASE ESTD"/>
    <property type="match status" value="1"/>
</dbReference>
<comment type="caution">
    <text evidence="3">The sequence shown here is derived from an EMBL/GenBank/DDBJ whole genome shotgun (WGS) entry which is preliminary data.</text>
</comment>